<evidence type="ECO:0000313" key="2">
    <source>
        <dbReference type="Proteomes" id="UP000800036"/>
    </source>
</evidence>
<dbReference type="EMBL" id="ML976745">
    <property type="protein sequence ID" value="KAF1966471.1"/>
    <property type="molecule type" value="Genomic_DNA"/>
</dbReference>
<gene>
    <name evidence="1" type="ORF">BU23DRAFT_324790</name>
</gene>
<protein>
    <submittedName>
        <fullName evidence="1">Uncharacterized protein</fullName>
    </submittedName>
</protein>
<sequence>MDFNAVYNPFPRIVTPKDTVVSGKSEPYVIYMIMLVPLSCAVHHNITIMSPPLTLTR</sequence>
<dbReference type="AlphaFoldDB" id="A0A6A5UNG1"/>
<organism evidence="1 2">
    <name type="scientific">Bimuria novae-zelandiae CBS 107.79</name>
    <dbReference type="NCBI Taxonomy" id="1447943"/>
    <lineage>
        <taxon>Eukaryota</taxon>
        <taxon>Fungi</taxon>
        <taxon>Dikarya</taxon>
        <taxon>Ascomycota</taxon>
        <taxon>Pezizomycotina</taxon>
        <taxon>Dothideomycetes</taxon>
        <taxon>Pleosporomycetidae</taxon>
        <taxon>Pleosporales</taxon>
        <taxon>Massarineae</taxon>
        <taxon>Didymosphaeriaceae</taxon>
        <taxon>Bimuria</taxon>
    </lineage>
</organism>
<reference evidence="1" key="1">
    <citation type="journal article" date="2020" name="Stud. Mycol.">
        <title>101 Dothideomycetes genomes: a test case for predicting lifestyles and emergence of pathogens.</title>
        <authorList>
            <person name="Haridas S."/>
            <person name="Albert R."/>
            <person name="Binder M."/>
            <person name="Bloem J."/>
            <person name="Labutti K."/>
            <person name="Salamov A."/>
            <person name="Andreopoulos B."/>
            <person name="Baker S."/>
            <person name="Barry K."/>
            <person name="Bills G."/>
            <person name="Bluhm B."/>
            <person name="Cannon C."/>
            <person name="Castanera R."/>
            <person name="Culley D."/>
            <person name="Daum C."/>
            <person name="Ezra D."/>
            <person name="Gonzalez J."/>
            <person name="Henrissat B."/>
            <person name="Kuo A."/>
            <person name="Liang C."/>
            <person name="Lipzen A."/>
            <person name="Lutzoni F."/>
            <person name="Magnuson J."/>
            <person name="Mondo S."/>
            <person name="Nolan M."/>
            <person name="Ohm R."/>
            <person name="Pangilinan J."/>
            <person name="Park H.-J."/>
            <person name="Ramirez L."/>
            <person name="Alfaro M."/>
            <person name="Sun H."/>
            <person name="Tritt A."/>
            <person name="Yoshinaga Y."/>
            <person name="Zwiers L.-H."/>
            <person name="Turgeon B."/>
            <person name="Goodwin S."/>
            <person name="Spatafora J."/>
            <person name="Crous P."/>
            <person name="Grigoriev I."/>
        </authorList>
    </citation>
    <scope>NUCLEOTIDE SEQUENCE</scope>
    <source>
        <strain evidence="1">CBS 107.79</strain>
    </source>
</reference>
<keyword evidence="2" id="KW-1185">Reference proteome</keyword>
<proteinExistence type="predicted"/>
<dbReference type="Proteomes" id="UP000800036">
    <property type="component" value="Unassembled WGS sequence"/>
</dbReference>
<accession>A0A6A5UNG1</accession>
<evidence type="ECO:0000313" key="1">
    <source>
        <dbReference type="EMBL" id="KAF1966471.1"/>
    </source>
</evidence>
<name>A0A6A5UNG1_9PLEO</name>